<proteinExistence type="predicted"/>
<evidence type="ECO:0000313" key="1">
    <source>
        <dbReference type="EMBL" id="NNM70973.1"/>
    </source>
</evidence>
<comment type="caution">
    <text evidence="1">The sequence shown here is derived from an EMBL/GenBank/DDBJ whole genome shotgun (WGS) entry which is preliminary data.</text>
</comment>
<gene>
    <name evidence="1" type="ORF">HJG44_01005</name>
</gene>
<reference evidence="1 2" key="1">
    <citation type="submission" date="2020-04" db="EMBL/GenBank/DDBJ databases">
        <title>Enterovirga sp. isolate from soil.</title>
        <authorList>
            <person name="Chea S."/>
            <person name="Kim D.-U."/>
        </authorList>
    </citation>
    <scope>NUCLEOTIDE SEQUENCE [LARGE SCALE GENOMIC DNA]</scope>
    <source>
        <strain evidence="1 2">DB1703</strain>
    </source>
</reference>
<protein>
    <submittedName>
        <fullName evidence="1">Uncharacterized protein</fullName>
    </submittedName>
</protein>
<dbReference type="Proteomes" id="UP000564885">
    <property type="component" value="Unassembled WGS sequence"/>
</dbReference>
<organism evidence="1 2">
    <name type="scientific">Enterovirga aerilata</name>
    <dbReference type="NCBI Taxonomy" id="2730920"/>
    <lineage>
        <taxon>Bacteria</taxon>
        <taxon>Pseudomonadati</taxon>
        <taxon>Pseudomonadota</taxon>
        <taxon>Alphaproteobacteria</taxon>
        <taxon>Hyphomicrobiales</taxon>
        <taxon>Methylobacteriaceae</taxon>
        <taxon>Enterovirga</taxon>
    </lineage>
</organism>
<dbReference type="AlphaFoldDB" id="A0A849IAI8"/>
<keyword evidence="2" id="KW-1185">Reference proteome</keyword>
<name>A0A849IAI8_9HYPH</name>
<evidence type="ECO:0000313" key="2">
    <source>
        <dbReference type="Proteomes" id="UP000564885"/>
    </source>
</evidence>
<sequence length="66" mass="7635">MNDTSMYPYELEVQASVRTPGAFDWAIRRHGKLIQRSDRVQRSEDAARKDGLKAVERQFLSAHSTR</sequence>
<accession>A0A849IAI8</accession>
<dbReference type="EMBL" id="JABEPP010000001">
    <property type="protein sequence ID" value="NNM70973.1"/>
    <property type="molecule type" value="Genomic_DNA"/>
</dbReference>